<feature type="compositionally biased region" description="Basic residues" evidence="1">
    <location>
        <begin position="18"/>
        <end position="27"/>
    </location>
</feature>
<evidence type="ECO:0000313" key="3">
    <source>
        <dbReference type="Proteomes" id="UP000606974"/>
    </source>
</evidence>
<organism evidence="2 3">
    <name type="scientific">Endocarpon pusillum</name>
    <dbReference type="NCBI Taxonomy" id="364733"/>
    <lineage>
        <taxon>Eukaryota</taxon>
        <taxon>Fungi</taxon>
        <taxon>Dikarya</taxon>
        <taxon>Ascomycota</taxon>
        <taxon>Pezizomycotina</taxon>
        <taxon>Eurotiomycetes</taxon>
        <taxon>Chaetothyriomycetidae</taxon>
        <taxon>Verrucariales</taxon>
        <taxon>Verrucariaceae</taxon>
        <taxon>Endocarpon</taxon>
    </lineage>
</organism>
<name>A0A8H7AW00_9EURO</name>
<feature type="region of interest" description="Disordered" evidence="1">
    <location>
        <begin position="1"/>
        <end position="43"/>
    </location>
</feature>
<keyword evidence="3" id="KW-1185">Reference proteome</keyword>
<comment type="caution">
    <text evidence="2">The sequence shown here is derived from an EMBL/GenBank/DDBJ whole genome shotgun (WGS) entry which is preliminary data.</text>
</comment>
<reference evidence="2" key="1">
    <citation type="submission" date="2020-02" db="EMBL/GenBank/DDBJ databases">
        <authorList>
            <person name="Palmer J.M."/>
        </authorList>
    </citation>
    <scope>NUCLEOTIDE SEQUENCE</scope>
    <source>
        <strain evidence="2">EPUS1.4</strain>
        <tissue evidence="2">Thallus</tissue>
    </source>
</reference>
<accession>A0A8H7AW00</accession>
<evidence type="ECO:0000256" key="1">
    <source>
        <dbReference type="SAM" id="MobiDB-lite"/>
    </source>
</evidence>
<protein>
    <submittedName>
        <fullName evidence="2">Uncharacterized protein</fullName>
    </submittedName>
</protein>
<dbReference type="AlphaFoldDB" id="A0A8H7AW00"/>
<sequence length="97" mass="10872">MLKRLGRHKTVCEELKQHAKQRRHRNGSRGNREAEAARRKIGRSKRLLPAAMLDYLASHNKTHANTSLSGQSYRIVIFAAGATPPKDSPRSSVWDAA</sequence>
<proteinExistence type="predicted"/>
<dbReference type="Proteomes" id="UP000606974">
    <property type="component" value="Unassembled WGS sequence"/>
</dbReference>
<evidence type="ECO:0000313" key="2">
    <source>
        <dbReference type="EMBL" id="KAF7512150.1"/>
    </source>
</evidence>
<gene>
    <name evidence="2" type="ORF">GJ744_002312</name>
</gene>
<dbReference type="EMBL" id="JAACFV010000014">
    <property type="protein sequence ID" value="KAF7512150.1"/>
    <property type="molecule type" value="Genomic_DNA"/>
</dbReference>